<dbReference type="InterPro" id="IPR039556">
    <property type="entry name" value="ICL/PEPM"/>
</dbReference>
<dbReference type="Proteomes" id="UP000321805">
    <property type="component" value="Chromosome"/>
</dbReference>
<evidence type="ECO:0000313" key="2">
    <source>
        <dbReference type="Proteomes" id="UP000321805"/>
    </source>
</evidence>
<protein>
    <submittedName>
        <fullName evidence="1">Oxaloacetate decarboxylase</fullName>
    </submittedName>
</protein>
<dbReference type="InterPro" id="IPR015813">
    <property type="entry name" value="Pyrv/PenolPyrv_kinase-like_dom"/>
</dbReference>
<dbReference type="Gene3D" id="3.20.20.60">
    <property type="entry name" value="Phosphoenolpyruvate-binding domains"/>
    <property type="match status" value="1"/>
</dbReference>
<keyword evidence="2" id="KW-1185">Reference proteome</keyword>
<dbReference type="SUPFAM" id="SSF51621">
    <property type="entry name" value="Phosphoenolpyruvate/pyruvate domain"/>
    <property type="match status" value="1"/>
</dbReference>
<dbReference type="RefSeq" id="WP_146922349.1">
    <property type="nucleotide sequence ID" value="NZ_CP042430.1"/>
</dbReference>
<proteinExistence type="predicted"/>
<dbReference type="KEGG" id="bsol:FSW04_22050"/>
<organism evidence="1 2">
    <name type="scientific">Baekduia soli</name>
    <dbReference type="NCBI Taxonomy" id="496014"/>
    <lineage>
        <taxon>Bacteria</taxon>
        <taxon>Bacillati</taxon>
        <taxon>Actinomycetota</taxon>
        <taxon>Thermoleophilia</taxon>
        <taxon>Solirubrobacterales</taxon>
        <taxon>Baekduiaceae</taxon>
        <taxon>Baekduia</taxon>
    </lineage>
</organism>
<dbReference type="OrthoDB" id="9771433at2"/>
<gene>
    <name evidence="1" type="ORF">FSW04_22050</name>
</gene>
<evidence type="ECO:0000313" key="1">
    <source>
        <dbReference type="EMBL" id="QEC49984.1"/>
    </source>
</evidence>
<sequence>MTPTNARRLRELIAAPEMAVLPGAYDGLSARLVQRAGFDAIYFSGGLSGSSFPGVPDFGIRTLTEMVAQVGGAVRSTRMPILADGEAGYGSVLSTQRLIYELENVGAAGMHLEDQDVPRRCGHYASKRLVSAEEHAGRIAAAVDARRDPDFLIVSRTDAVSVTGFDDAVARTHAYIEAGADMVFFDGIETREQLEAVPKLFSVPAMANMVEQGKTPVLPAKELEAMGYALTIFSTILYFTAMGAMREALKTLKDVGTSEPLWDTMGGFREWQEVTQVDEHLAVVDRFEPELTSADA</sequence>
<dbReference type="PANTHER" id="PTHR42905:SF5">
    <property type="entry name" value="CARBOXYVINYL-CARBOXYPHOSPHONATE PHOSPHORYLMUTASE, CHLOROPLASTIC"/>
    <property type="match status" value="1"/>
</dbReference>
<dbReference type="CDD" id="cd00377">
    <property type="entry name" value="ICL_PEPM"/>
    <property type="match status" value="1"/>
</dbReference>
<dbReference type="GO" id="GO:0016833">
    <property type="term" value="F:oxo-acid-lyase activity"/>
    <property type="evidence" value="ECO:0007669"/>
    <property type="project" value="UniProtKB-ARBA"/>
</dbReference>
<dbReference type="AlphaFoldDB" id="A0A5B8UAH6"/>
<reference evidence="1 2" key="1">
    <citation type="journal article" date="2018" name="J. Microbiol.">
        <title>Baekduia soli gen. nov., sp. nov., a novel bacterium isolated from the soil of Baekdu Mountain and proposal of a novel family name, Baekduiaceae fam. nov.</title>
        <authorList>
            <person name="An D.S."/>
            <person name="Siddiqi M.Z."/>
            <person name="Kim K.H."/>
            <person name="Yu H.S."/>
            <person name="Im W.T."/>
        </authorList>
    </citation>
    <scope>NUCLEOTIDE SEQUENCE [LARGE SCALE GENOMIC DNA]</scope>
    <source>
        <strain evidence="1 2">BR7-21</strain>
    </source>
</reference>
<dbReference type="PANTHER" id="PTHR42905">
    <property type="entry name" value="PHOSPHOENOLPYRUVATE CARBOXYLASE"/>
    <property type="match status" value="1"/>
</dbReference>
<name>A0A5B8UAH6_9ACTN</name>
<dbReference type="EMBL" id="CP042430">
    <property type="protein sequence ID" value="QEC49984.1"/>
    <property type="molecule type" value="Genomic_DNA"/>
</dbReference>
<dbReference type="Pfam" id="PF13714">
    <property type="entry name" value="PEP_mutase"/>
    <property type="match status" value="1"/>
</dbReference>
<dbReference type="InterPro" id="IPR040442">
    <property type="entry name" value="Pyrv_kinase-like_dom_sf"/>
</dbReference>
<accession>A0A5B8UAH6</accession>